<accession>A0A6J2QYB9</accession>
<organism evidence="3 4">
    <name type="scientific">Cottoperca gobio</name>
    <name type="common">Frogmouth</name>
    <name type="synonym">Aphritis gobio</name>
    <dbReference type="NCBI Taxonomy" id="56716"/>
    <lineage>
        <taxon>Eukaryota</taxon>
        <taxon>Metazoa</taxon>
        <taxon>Chordata</taxon>
        <taxon>Craniata</taxon>
        <taxon>Vertebrata</taxon>
        <taxon>Euteleostomi</taxon>
        <taxon>Actinopterygii</taxon>
        <taxon>Neopterygii</taxon>
        <taxon>Teleostei</taxon>
        <taxon>Neoteleostei</taxon>
        <taxon>Acanthomorphata</taxon>
        <taxon>Eupercaria</taxon>
        <taxon>Perciformes</taxon>
        <taxon>Notothenioidei</taxon>
        <taxon>Bovichtidae</taxon>
        <taxon>Cottoperca</taxon>
    </lineage>
</organism>
<evidence type="ECO:0000313" key="3">
    <source>
        <dbReference type="Proteomes" id="UP000504630"/>
    </source>
</evidence>
<protein>
    <submittedName>
        <fullName evidence="4">Uncharacterized protein LOC115018219 isoform X1</fullName>
    </submittedName>
</protein>
<dbReference type="GO" id="GO:0046983">
    <property type="term" value="F:protein dimerization activity"/>
    <property type="evidence" value="ECO:0007669"/>
    <property type="project" value="InterPro"/>
</dbReference>
<feature type="domain" description="BHLH" evidence="2">
    <location>
        <begin position="26"/>
        <end position="76"/>
    </location>
</feature>
<proteinExistence type="predicted"/>
<name>A0A6J2QYB9_COTGO</name>
<dbReference type="GeneID" id="115018219"/>
<sequence length="382" mass="41982">MNSRDYFKDEPSRGKSFPSSKKESERQASLHSCKEQKRRLQTRTSCRRLCDLLPFVNGQLDTATTLELTTRYMSYLKETLPPDILSKVNKAVEAKVSGSCKNVQRQQKKRRTLRTNKNTLQREKPAAKKSTEGHVSRICTRPPTMDPTLPQTDSLTTVHAPPILLDKSSVPRGQMLPVCQDQFLSASFQSVENNWINPASAFVNPTSCAFPPAMISHTFLSQMGPHPSSLWDGTAVLVDPVALPLVNFGQAFSPPDHTTVTNSVIPLVEQGQIDSPLVGQTDRVSALDSINQPHAPFSMFQCTASSSDDLTPEAGNQPVSDVLCDSRLLQGNDFCSSSTLTDSPQDVVSPFWLDLLLDTNGNMCFPDANLVNIVLSPYTGSN</sequence>
<dbReference type="AlphaFoldDB" id="A0A6J2QYB9"/>
<dbReference type="Pfam" id="PF00010">
    <property type="entry name" value="HLH"/>
    <property type="match status" value="1"/>
</dbReference>
<dbReference type="Gene3D" id="4.10.280.10">
    <property type="entry name" value="Helix-loop-helix DNA-binding domain"/>
    <property type="match status" value="1"/>
</dbReference>
<dbReference type="RefSeq" id="XP_029302974.1">
    <property type="nucleotide sequence ID" value="XM_029447114.1"/>
</dbReference>
<dbReference type="SMART" id="SM00353">
    <property type="entry name" value="HLH"/>
    <property type="match status" value="1"/>
</dbReference>
<feature type="compositionally biased region" description="Basic and acidic residues" evidence="1">
    <location>
        <begin position="20"/>
        <end position="35"/>
    </location>
</feature>
<dbReference type="SUPFAM" id="SSF47459">
    <property type="entry name" value="HLH, helix-loop-helix DNA-binding domain"/>
    <property type="match status" value="1"/>
</dbReference>
<evidence type="ECO:0000256" key="1">
    <source>
        <dbReference type="SAM" id="MobiDB-lite"/>
    </source>
</evidence>
<dbReference type="InterPro" id="IPR036638">
    <property type="entry name" value="HLH_DNA-bd_sf"/>
</dbReference>
<dbReference type="PROSITE" id="PS50888">
    <property type="entry name" value="BHLH"/>
    <property type="match status" value="1"/>
</dbReference>
<feature type="compositionally biased region" description="Basic and acidic residues" evidence="1">
    <location>
        <begin position="1"/>
        <end position="13"/>
    </location>
</feature>
<feature type="region of interest" description="Disordered" evidence="1">
    <location>
        <begin position="99"/>
        <end position="155"/>
    </location>
</feature>
<dbReference type="InterPro" id="IPR011598">
    <property type="entry name" value="bHLH_dom"/>
</dbReference>
<gene>
    <name evidence="4" type="primary">LOC115018219</name>
</gene>
<reference evidence="4" key="1">
    <citation type="submission" date="2025-08" db="UniProtKB">
        <authorList>
            <consortium name="RefSeq"/>
        </authorList>
    </citation>
    <scope>IDENTIFICATION</scope>
</reference>
<dbReference type="InParanoid" id="A0A6J2QYB9"/>
<feature type="region of interest" description="Disordered" evidence="1">
    <location>
        <begin position="1"/>
        <end position="36"/>
    </location>
</feature>
<dbReference type="Proteomes" id="UP000504630">
    <property type="component" value="Chromosome 13"/>
</dbReference>
<keyword evidence="3" id="KW-1185">Reference proteome</keyword>
<evidence type="ECO:0000313" key="4">
    <source>
        <dbReference type="RefSeq" id="XP_029302974.1"/>
    </source>
</evidence>
<evidence type="ECO:0000259" key="2">
    <source>
        <dbReference type="PROSITE" id="PS50888"/>
    </source>
</evidence>
<dbReference type="KEGG" id="cgob:115018219"/>
<feature type="compositionally biased region" description="Basic and acidic residues" evidence="1">
    <location>
        <begin position="120"/>
        <end position="135"/>
    </location>
</feature>